<accession>A0A7S2XZ80</accession>
<dbReference type="InterPro" id="IPR016050">
    <property type="entry name" value="Proteasome_bsu_CS"/>
</dbReference>
<dbReference type="InterPro" id="IPR023332">
    <property type="entry name" value="Proteasome_alpha-type"/>
</dbReference>
<dbReference type="GO" id="GO:0005737">
    <property type="term" value="C:cytoplasm"/>
    <property type="evidence" value="ECO:0007669"/>
    <property type="project" value="UniProtKB-SubCell"/>
</dbReference>
<feature type="domain" description="Proteasome alpha-type subunits" evidence="7">
    <location>
        <begin position="5"/>
        <end position="27"/>
    </location>
</feature>
<dbReference type="GO" id="GO:0006511">
    <property type="term" value="P:ubiquitin-dependent protein catabolic process"/>
    <property type="evidence" value="ECO:0007669"/>
    <property type="project" value="InterPro"/>
</dbReference>
<evidence type="ECO:0000256" key="1">
    <source>
        <dbReference type="ARBA" id="ARBA00002000"/>
    </source>
</evidence>
<dbReference type="AlphaFoldDB" id="A0A7S2XZ80"/>
<proteinExistence type="inferred from homology"/>
<evidence type="ECO:0000256" key="4">
    <source>
        <dbReference type="ARBA" id="ARBA00023242"/>
    </source>
</evidence>
<evidence type="ECO:0000256" key="2">
    <source>
        <dbReference type="ARBA" id="ARBA00022490"/>
    </source>
</evidence>
<dbReference type="SMART" id="SM00948">
    <property type="entry name" value="Proteasome_A_N"/>
    <property type="match status" value="1"/>
</dbReference>
<dbReference type="InterPro" id="IPR001353">
    <property type="entry name" value="Proteasome_sua/b"/>
</dbReference>
<comment type="function">
    <text evidence="1">The proteasome is a multicatalytic proteinase complex which is characterized by its ability to cleave peptides with Arg, Phe, Tyr, Leu, and Glu adjacent to the leaving group at neutral or slightly basic pH. The proteasome has an ATP-dependent proteolytic activity.</text>
</comment>
<dbReference type="PANTHER" id="PTHR11599">
    <property type="entry name" value="PROTEASOME SUBUNIT ALPHA/BETA"/>
    <property type="match status" value="1"/>
</dbReference>
<organism evidence="8">
    <name type="scientific">Fibrocapsa japonica</name>
    <dbReference type="NCBI Taxonomy" id="94617"/>
    <lineage>
        <taxon>Eukaryota</taxon>
        <taxon>Sar</taxon>
        <taxon>Stramenopiles</taxon>
        <taxon>Ochrophyta</taxon>
        <taxon>Raphidophyceae</taxon>
        <taxon>Chattonellales</taxon>
        <taxon>Chattonellaceae</taxon>
        <taxon>Fibrocapsa</taxon>
    </lineage>
</organism>
<keyword evidence="4 6" id="KW-0539">Nucleus</keyword>
<keyword evidence="3 5" id="KW-0647">Proteasome</keyword>
<comment type="similarity">
    <text evidence="5 6">Belongs to the peptidase T1A family.</text>
</comment>
<evidence type="ECO:0000256" key="3">
    <source>
        <dbReference type="ARBA" id="ARBA00022942"/>
    </source>
</evidence>
<dbReference type="NCBIfam" id="NF003075">
    <property type="entry name" value="PRK03996.1"/>
    <property type="match status" value="1"/>
</dbReference>
<dbReference type="GO" id="GO:0019773">
    <property type="term" value="C:proteasome core complex, alpha-subunit complex"/>
    <property type="evidence" value="ECO:0007669"/>
    <property type="project" value="UniProtKB-UniRule"/>
</dbReference>
<dbReference type="Pfam" id="PF00227">
    <property type="entry name" value="Proteasome"/>
    <property type="match status" value="1"/>
</dbReference>
<evidence type="ECO:0000256" key="6">
    <source>
        <dbReference type="RuleBase" id="RU000551"/>
    </source>
</evidence>
<reference evidence="8" key="1">
    <citation type="submission" date="2021-01" db="EMBL/GenBank/DDBJ databases">
        <authorList>
            <person name="Corre E."/>
            <person name="Pelletier E."/>
            <person name="Niang G."/>
            <person name="Scheremetjew M."/>
            <person name="Finn R."/>
            <person name="Kale V."/>
            <person name="Holt S."/>
            <person name="Cochrane G."/>
            <person name="Meng A."/>
            <person name="Brown T."/>
            <person name="Cohen L."/>
        </authorList>
    </citation>
    <scope>NUCLEOTIDE SEQUENCE</scope>
    <source>
        <strain evidence="8">CCMP1661</strain>
    </source>
</reference>
<dbReference type="InterPro" id="IPR050115">
    <property type="entry name" value="Proteasome_alpha"/>
</dbReference>
<dbReference type="Gene3D" id="3.60.20.10">
    <property type="entry name" value="Glutamine Phosphoribosylpyrophosphate, subunit 1, domain 1"/>
    <property type="match status" value="1"/>
</dbReference>
<dbReference type="GO" id="GO:0005634">
    <property type="term" value="C:nucleus"/>
    <property type="evidence" value="ECO:0007669"/>
    <property type="project" value="UniProtKB-SubCell"/>
</dbReference>
<name>A0A7S2XZ80_9STRA</name>
<dbReference type="PROSITE" id="PS00854">
    <property type="entry name" value="PROTEASOME_BETA_1"/>
    <property type="match status" value="1"/>
</dbReference>
<dbReference type="InterPro" id="IPR000426">
    <property type="entry name" value="Proteasome_asu_N"/>
</dbReference>
<evidence type="ECO:0000256" key="5">
    <source>
        <dbReference type="PROSITE-ProRule" id="PRU00808"/>
    </source>
</evidence>
<dbReference type="EMBL" id="HBHR01018941">
    <property type="protein sequence ID" value="CAD9870383.1"/>
    <property type="molecule type" value="Transcribed_RNA"/>
</dbReference>
<comment type="subcellular location">
    <subcellularLocation>
        <location evidence="6">Cytoplasm</location>
    </subcellularLocation>
    <subcellularLocation>
        <location evidence="6">Nucleus</location>
    </subcellularLocation>
</comment>
<keyword evidence="2 6" id="KW-0963">Cytoplasm</keyword>
<protein>
    <recommendedName>
        <fullName evidence="6">Proteasome subunit alpha type</fullName>
    </recommendedName>
</protein>
<dbReference type="FunFam" id="3.60.20.10:FF:000031">
    <property type="entry name" value="Proteasome subunit alpha type"/>
    <property type="match status" value="1"/>
</dbReference>
<dbReference type="CDD" id="cd03752">
    <property type="entry name" value="proteasome_alpha_type_4"/>
    <property type="match status" value="1"/>
</dbReference>
<dbReference type="SUPFAM" id="SSF56235">
    <property type="entry name" value="N-terminal nucleophile aminohydrolases (Ntn hydrolases)"/>
    <property type="match status" value="1"/>
</dbReference>
<gene>
    <name evidence="8" type="ORF">FJAP1339_LOCUS9621</name>
</gene>
<evidence type="ECO:0000313" key="8">
    <source>
        <dbReference type="EMBL" id="CAD9870383.1"/>
    </source>
</evidence>
<dbReference type="PROSITE" id="PS51475">
    <property type="entry name" value="PROTEASOME_ALPHA_2"/>
    <property type="match status" value="1"/>
</dbReference>
<dbReference type="Pfam" id="PF10584">
    <property type="entry name" value="Proteasome_A_N"/>
    <property type="match status" value="1"/>
</dbReference>
<dbReference type="PROSITE" id="PS00388">
    <property type="entry name" value="PROTEASOME_ALPHA_1"/>
    <property type="match status" value="1"/>
</dbReference>
<comment type="subunit">
    <text evidence="6">The 26S proteasome consists of a 20S proteasome core and two 19S regulatory subunits.</text>
</comment>
<sequence length="249" mass="27350">MARRYDSSTTTFSPEGRLHQVEYAIEAINNAGTCVGILATDGIVMAAERRTVSKLLAPAKTSEKTYRIDDHVAAVVAGLTADANILIQEARVASQRYLYQYQEPMPVEQLIERVCNYKQAYTQFGGLRPFGVSFLFAGWDKHYGFQLYQSDPSGNYGGWKATAIGANNQAGKSLLKTEYSDTLTVDEALELAAKVLNKSMDTTTPSAEKMEFFTLTLKDGQVQHSILPEAETTKILEKVQAAATTEGDI</sequence>
<dbReference type="InterPro" id="IPR029055">
    <property type="entry name" value="Ntn_hydrolases_N"/>
</dbReference>
<evidence type="ECO:0000259" key="7">
    <source>
        <dbReference type="PROSITE" id="PS00388"/>
    </source>
</evidence>